<dbReference type="InterPro" id="IPR029058">
    <property type="entry name" value="AB_hydrolase_fold"/>
</dbReference>
<dbReference type="STRING" id="2903.R1EYQ6"/>
<keyword evidence="3" id="KW-0732">Signal</keyword>
<dbReference type="EnsemblProtists" id="EOD31750">
    <property type="protein sequence ID" value="EOD31750"/>
    <property type="gene ID" value="EMIHUDRAFT_442078"/>
</dbReference>
<dbReference type="InterPro" id="IPR042269">
    <property type="entry name" value="Ser_carbopepase_S28_SKS"/>
</dbReference>
<dbReference type="GeneID" id="17277023"/>
<reference evidence="6" key="2">
    <citation type="submission" date="2024-10" db="UniProtKB">
        <authorList>
            <consortium name="EnsemblProtists"/>
        </authorList>
    </citation>
    <scope>IDENTIFICATION</scope>
</reference>
<evidence type="ECO:0000256" key="5">
    <source>
        <dbReference type="ARBA" id="ARBA00023180"/>
    </source>
</evidence>
<dbReference type="GO" id="GO:0070008">
    <property type="term" value="F:serine-type exopeptidase activity"/>
    <property type="evidence" value="ECO:0007669"/>
    <property type="project" value="InterPro"/>
</dbReference>
<evidence type="ECO:0000313" key="6">
    <source>
        <dbReference type="EnsemblProtists" id="EOD31750"/>
    </source>
</evidence>
<evidence type="ECO:0000256" key="4">
    <source>
        <dbReference type="ARBA" id="ARBA00022801"/>
    </source>
</evidence>
<dbReference type="eggNOG" id="KOG2183">
    <property type="taxonomic scope" value="Eukaryota"/>
</dbReference>
<dbReference type="Pfam" id="PF05577">
    <property type="entry name" value="Peptidase_S28"/>
    <property type="match status" value="1"/>
</dbReference>
<dbReference type="GO" id="GO:0006508">
    <property type="term" value="P:proteolysis"/>
    <property type="evidence" value="ECO:0007669"/>
    <property type="project" value="UniProtKB-KW"/>
</dbReference>
<evidence type="ECO:0000313" key="7">
    <source>
        <dbReference type="Proteomes" id="UP000013827"/>
    </source>
</evidence>
<organism evidence="6 7">
    <name type="scientific">Emiliania huxleyi (strain CCMP1516)</name>
    <dbReference type="NCBI Taxonomy" id="280463"/>
    <lineage>
        <taxon>Eukaryota</taxon>
        <taxon>Haptista</taxon>
        <taxon>Haptophyta</taxon>
        <taxon>Prymnesiophyceae</taxon>
        <taxon>Isochrysidales</taxon>
        <taxon>Noelaerhabdaceae</taxon>
        <taxon>Emiliania</taxon>
    </lineage>
</organism>
<protein>
    <recommendedName>
        <fullName evidence="8">Lysosomal Pro-X carboxypeptidase</fullName>
    </recommendedName>
</protein>
<dbReference type="OMA" id="ESENCYR"/>
<keyword evidence="7" id="KW-1185">Reference proteome</keyword>
<dbReference type="Gene3D" id="1.20.120.980">
    <property type="entry name" value="Serine carboxypeptidase S28, SKS domain"/>
    <property type="match status" value="1"/>
</dbReference>
<dbReference type="KEGG" id="ehx:EMIHUDRAFT_442078"/>
<dbReference type="Gene3D" id="3.40.50.1820">
    <property type="entry name" value="alpha/beta hydrolase"/>
    <property type="match status" value="1"/>
</dbReference>
<comment type="similarity">
    <text evidence="1">Belongs to the peptidase S28 family.</text>
</comment>
<dbReference type="RefSeq" id="XP_005784179.1">
    <property type="nucleotide sequence ID" value="XM_005784122.1"/>
</dbReference>
<dbReference type="PANTHER" id="PTHR11010:SF38">
    <property type="entry name" value="LYSOSOMAL PRO-X CARBOXYPEPTIDASE"/>
    <property type="match status" value="1"/>
</dbReference>
<evidence type="ECO:0000256" key="1">
    <source>
        <dbReference type="ARBA" id="ARBA00011079"/>
    </source>
</evidence>
<keyword evidence="4" id="KW-0378">Hydrolase</keyword>
<reference evidence="7" key="1">
    <citation type="journal article" date="2013" name="Nature">
        <title>Pan genome of the phytoplankton Emiliania underpins its global distribution.</title>
        <authorList>
            <person name="Read B.A."/>
            <person name="Kegel J."/>
            <person name="Klute M.J."/>
            <person name="Kuo A."/>
            <person name="Lefebvre S.C."/>
            <person name="Maumus F."/>
            <person name="Mayer C."/>
            <person name="Miller J."/>
            <person name="Monier A."/>
            <person name="Salamov A."/>
            <person name="Young J."/>
            <person name="Aguilar M."/>
            <person name="Claverie J.M."/>
            <person name="Frickenhaus S."/>
            <person name="Gonzalez K."/>
            <person name="Herman E.K."/>
            <person name="Lin Y.C."/>
            <person name="Napier J."/>
            <person name="Ogata H."/>
            <person name="Sarno A.F."/>
            <person name="Shmutz J."/>
            <person name="Schroeder D."/>
            <person name="de Vargas C."/>
            <person name="Verret F."/>
            <person name="von Dassow P."/>
            <person name="Valentin K."/>
            <person name="Van de Peer Y."/>
            <person name="Wheeler G."/>
            <person name="Dacks J.B."/>
            <person name="Delwiche C.F."/>
            <person name="Dyhrman S.T."/>
            <person name="Glockner G."/>
            <person name="John U."/>
            <person name="Richards T."/>
            <person name="Worden A.Z."/>
            <person name="Zhang X."/>
            <person name="Grigoriev I.V."/>
            <person name="Allen A.E."/>
            <person name="Bidle K."/>
            <person name="Borodovsky M."/>
            <person name="Bowler C."/>
            <person name="Brownlee C."/>
            <person name="Cock J.M."/>
            <person name="Elias M."/>
            <person name="Gladyshev V.N."/>
            <person name="Groth M."/>
            <person name="Guda C."/>
            <person name="Hadaegh A."/>
            <person name="Iglesias-Rodriguez M.D."/>
            <person name="Jenkins J."/>
            <person name="Jones B.M."/>
            <person name="Lawson T."/>
            <person name="Leese F."/>
            <person name="Lindquist E."/>
            <person name="Lobanov A."/>
            <person name="Lomsadze A."/>
            <person name="Malik S.B."/>
            <person name="Marsh M.E."/>
            <person name="Mackinder L."/>
            <person name="Mock T."/>
            <person name="Mueller-Roeber B."/>
            <person name="Pagarete A."/>
            <person name="Parker M."/>
            <person name="Probert I."/>
            <person name="Quesneville H."/>
            <person name="Raines C."/>
            <person name="Rensing S.A."/>
            <person name="Riano-Pachon D.M."/>
            <person name="Richier S."/>
            <person name="Rokitta S."/>
            <person name="Shiraiwa Y."/>
            <person name="Soanes D.M."/>
            <person name="van der Giezen M."/>
            <person name="Wahlund T.M."/>
            <person name="Williams B."/>
            <person name="Wilson W."/>
            <person name="Wolfe G."/>
            <person name="Wurch L.L."/>
        </authorList>
    </citation>
    <scope>NUCLEOTIDE SEQUENCE</scope>
</reference>
<evidence type="ECO:0008006" key="8">
    <source>
        <dbReference type="Google" id="ProtNLM"/>
    </source>
</evidence>
<dbReference type="AlphaFoldDB" id="A0A0D3K7L5"/>
<dbReference type="SUPFAM" id="SSF53474">
    <property type="entry name" value="alpha/beta-Hydrolases"/>
    <property type="match status" value="1"/>
</dbReference>
<keyword evidence="5" id="KW-0325">Glycoprotein</keyword>
<evidence type="ECO:0000256" key="3">
    <source>
        <dbReference type="ARBA" id="ARBA00022729"/>
    </source>
</evidence>
<dbReference type="GO" id="GO:0008239">
    <property type="term" value="F:dipeptidyl-peptidase activity"/>
    <property type="evidence" value="ECO:0007669"/>
    <property type="project" value="TreeGrafter"/>
</dbReference>
<dbReference type="HOGENOM" id="CLU_020959_0_0_1"/>
<proteinExistence type="inferred from homology"/>
<dbReference type="InterPro" id="IPR008758">
    <property type="entry name" value="Peptidase_S28"/>
</dbReference>
<evidence type="ECO:0000256" key="2">
    <source>
        <dbReference type="ARBA" id="ARBA00022670"/>
    </source>
</evidence>
<dbReference type="PaxDb" id="2903-EOD31750"/>
<accession>A0A0D3K7L5</accession>
<keyword evidence="2" id="KW-0645">Protease</keyword>
<dbReference type="Proteomes" id="UP000013827">
    <property type="component" value="Unassembled WGS sequence"/>
</dbReference>
<sequence>MLRGAPSRPPSVAAPHPGTANCSVDWHTQPLDHFSFTETRTFEQRVFSYGGYWRRPNAGSAAGPILFYCGNEASVELYVNATGWMWEHAEELGALLVFAEHRYYGETQPLGGSSATNASTLRWLTLEQALADYATLIHRLKLSLGAPDAKVVAIGGSYGGMLAAWLRMHYPSAVDAALAASAPVLAFDGLRRGGRGKASPLFDGNAFWRVVTRDASPAAGAHADCIPAVRATWEAIDSATGSAAGRAELSSVFRLCEPLREGASPSDAEGGAGARLKALLLNVFDTLAMGNFPYASNYLVFQQTRDPTVLLPAWPMRAACAHFAGAVTSDAPSLLRRMAAAAGVLYNASGKARCYALPRSALDGGDGIWDWQYCTQRLPQETYFNLTGGRDMFWRFNKSAATIATHCTRRFPGVVQRPGWIAATSAFSSAGSASHIIFSNGEYDPWRSGGVLRNLSSTLVAIEVPQGAHHLDLMFSNADDPEPVRAARRAELALVREWVAQPLPRVAHTSD</sequence>
<dbReference type="PANTHER" id="PTHR11010">
    <property type="entry name" value="PROTEASE S28 PRO-X CARBOXYPEPTIDASE-RELATED"/>
    <property type="match status" value="1"/>
</dbReference>
<name>A0A0D3K7L5_EMIH1</name>